<protein>
    <submittedName>
        <fullName evidence="1">Uncharacterized protein</fullName>
    </submittedName>
</protein>
<comment type="caution">
    <text evidence="1">The sequence shown here is derived from an EMBL/GenBank/DDBJ whole genome shotgun (WGS) entry which is preliminary data.</text>
</comment>
<gene>
    <name evidence="1" type="ORF">EHQ62_08485</name>
</gene>
<dbReference type="RefSeq" id="WP_135641860.1">
    <property type="nucleotide sequence ID" value="NZ_RQGH01000023.1"/>
</dbReference>
<dbReference type="EMBL" id="RQGH01000023">
    <property type="protein sequence ID" value="TGL67433.1"/>
    <property type="molecule type" value="Genomic_DNA"/>
</dbReference>
<reference evidence="1" key="1">
    <citation type="journal article" date="2019" name="PLoS Negl. Trop. Dis.">
        <title>Revisiting the worldwide diversity of Leptospira species in the environment.</title>
        <authorList>
            <person name="Vincent A.T."/>
            <person name="Schiettekatte O."/>
            <person name="Bourhy P."/>
            <person name="Veyrier F.J."/>
            <person name="Picardeau M."/>
        </authorList>
    </citation>
    <scope>NUCLEOTIDE SEQUENCE [LARGE SCALE GENOMIC DNA]</scope>
    <source>
        <strain evidence="1">201702451</strain>
    </source>
</reference>
<sequence>MKRVLSLLFFILFYAKCSIFKPSQLDPGEDLGTLQSLLRLLALIDAFNTQSQSVLFMKFTDSSGTPYGGGAVEYSVYNEADENGVATSDFGETGNVRTYTATLDNFGRGFLFFSERGIAKLSLKNAANTFVGTADFRIYNGITKQSFSLLNHTGNAQFLVEDLANYRNRLATNFTFTPLGSANGRQFIYLEVQTEYIASDNFKSLGYIASSADGENYDQITKIDGVTFERNVTTDTILKISNPLFNGSDYIFFISEEKRAFPATTTFLDNRNLYLKFSAFSPPSSATVQLKNLPTNYRFFNGANGNWYYPALYLGDGRYMATPTLSGDPRPILFYLDTDTSSDLISDFSCSILANDRDLLGFQLVTYSGINYLQCPQNYAGASYGFRSIRASDLIFNQINFTAAANFDSPVFQVEDKLMALTGSSPFSGVTFPTGSYTNVNPTITQNATITNFNTSSIGGTTSRLRTIKSSNSNHYFVLSNSPTFTALPTNVQIFRSNDGVNSVTSIPATPFSLSEYSVAIISPEQIQSTNGLLNYSYAKSFSNGSVNLPVYFTRFTNSDGTWEDLPRLIKIK</sequence>
<dbReference type="AlphaFoldDB" id="A0A4Z1A3W8"/>
<evidence type="ECO:0000313" key="2">
    <source>
        <dbReference type="Proteomes" id="UP000297567"/>
    </source>
</evidence>
<proteinExistence type="predicted"/>
<organism evidence="1 2">
    <name type="scientific">Leptospira jelokensis</name>
    <dbReference type="NCBI Taxonomy" id="2484931"/>
    <lineage>
        <taxon>Bacteria</taxon>
        <taxon>Pseudomonadati</taxon>
        <taxon>Spirochaetota</taxon>
        <taxon>Spirochaetia</taxon>
        <taxon>Leptospirales</taxon>
        <taxon>Leptospiraceae</taxon>
        <taxon>Leptospira</taxon>
    </lineage>
</organism>
<evidence type="ECO:0000313" key="1">
    <source>
        <dbReference type="EMBL" id="TGL67433.1"/>
    </source>
</evidence>
<keyword evidence="2" id="KW-1185">Reference proteome</keyword>
<dbReference type="Proteomes" id="UP000297567">
    <property type="component" value="Unassembled WGS sequence"/>
</dbReference>
<accession>A0A4Z1A3W8</accession>
<name>A0A4Z1A3W8_9LEPT</name>